<dbReference type="Pfam" id="PF11305">
    <property type="entry name" value="DUF3107"/>
    <property type="match status" value="1"/>
</dbReference>
<dbReference type="InterPro" id="IPR021456">
    <property type="entry name" value="DUF3107"/>
</dbReference>
<evidence type="ECO:0000313" key="2">
    <source>
        <dbReference type="Proteomes" id="UP000247892"/>
    </source>
</evidence>
<dbReference type="OrthoDB" id="3268468at2"/>
<dbReference type="RefSeq" id="WP_110335174.1">
    <property type="nucleotide sequence ID" value="NZ_JBHVKT010000101.1"/>
</dbReference>
<organism evidence="1 2">
    <name type="scientific">Prauserella flavalba</name>
    <dbReference type="NCBI Taxonomy" id="1477506"/>
    <lineage>
        <taxon>Bacteria</taxon>
        <taxon>Bacillati</taxon>
        <taxon>Actinomycetota</taxon>
        <taxon>Actinomycetes</taxon>
        <taxon>Pseudonocardiales</taxon>
        <taxon>Pseudonocardiaceae</taxon>
        <taxon>Prauserella</taxon>
    </lineage>
</organism>
<keyword evidence="2" id="KW-1185">Reference proteome</keyword>
<proteinExistence type="predicted"/>
<comment type="caution">
    <text evidence="1">The sequence shown here is derived from an EMBL/GenBank/DDBJ whole genome shotgun (WGS) entry which is preliminary data.</text>
</comment>
<gene>
    <name evidence="1" type="ORF">BA062_06530</name>
</gene>
<keyword evidence="1" id="KW-0547">Nucleotide-binding</keyword>
<sequence>MEVKIGIKDTPRELVVSSGQSAEEVEKLVADALGADSAANGLFRLTDDKGRKYLVPSDRIAYVEIAPSDVRKVGFAVGS</sequence>
<dbReference type="GO" id="GO:0005524">
    <property type="term" value="F:ATP binding"/>
    <property type="evidence" value="ECO:0007669"/>
    <property type="project" value="UniProtKB-KW"/>
</dbReference>
<protein>
    <submittedName>
        <fullName evidence="1">ATP-binding protein</fullName>
    </submittedName>
</protein>
<keyword evidence="1" id="KW-0067">ATP-binding</keyword>
<evidence type="ECO:0000313" key="1">
    <source>
        <dbReference type="EMBL" id="PXY37379.1"/>
    </source>
</evidence>
<dbReference type="EMBL" id="MASU01000003">
    <property type="protein sequence ID" value="PXY37379.1"/>
    <property type="molecule type" value="Genomic_DNA"/>
</dbReference>
<reference evidence="1 2" key="1">
    <citation type="submission" date="2016-07" db="EMBL/GenBank/DDBJ databases">
        <title>Draft genome sequence of Prauserella sp. YIM 121212, isolated from alkaline soil.</title>
        <authorList>
            <person name="Ruckert C."/>
            <person name="Albersmeier A."/>
            <person name="Jiang C.-L."/>
            <person name="Jiang Y."/>
            <person name="Kalinowski J."/>
            <person name="Schneider O."/>
            <person name="Winkler A."/>
            <person name="Zotchev S.B."/>
        </authorList>
    </citation>
    <scope>NUCLEOTIDE SEQUENCE [LARGE SCALE GENOMIC DNA]</scope>
    <source>
        <strain evidence="1 2">YIM 121212</strain>
    </source>
</reference>
<dbReference type="Proteomes" id="UP000247892">
    <property type="component" value="Unassembled WGS sequence"/>
</dbReference>
<name>A0A318LY36_9PSEU</name>
<dbReference type="AlphaFoldDB" id="A0A318LY36"/>
<accession>A0A318LY36</accession>